<dbReference type="PANTHER" id="PTHR12932">
    <property type="entry name" value="P25 ALPHA-RELATED"/>
    <property type="match status" value="1"/>
</dbReference>
<evidence type="ECO:0000256" key="1">
    <source>
        <dbReference type="ARBA" id="ARBA00010994"/>
    </source>
</evidence>
<evidence type="ECO:0000313" key="3">
    <source>
        <dbReference type="EMBL" id="ORY49990.1"/>
    </source>
</evidence>
<sequence length="134" mass="14454">MSDLREDAGLVDGKKITTTEVDIVFNKAKAKTARKIDFTAFESAIGMLADKRYPGKPHEEALAATMADVCKVKGPILKGTVAQNDEVTKRMTDVSQYTGTHVHRFNEDGTGRGKEGRDAPSSTADLSQIVAGKK</sequence>
<dbReference type="GO" id="GO:0001578">
    <property type="term" value="P:microtubule bundle formation"/>
    <property type="evidence" value="ECO:0007669"/>
    <property type="project" value="TreeGrafter"/>
</dbReference>
<dbReference type="SUPFAM" id="SSF47473">
    <property type="entry name" value="EF-hand"/>
    <property type="match status" value="1"/>
</dbReference>
<name>A0A1Y2CSF0_9FUNG</name>
<keyword evidence="4" id="KW-1185">Reference proteome</keyword>
<dbReference type="InterPro" id="IPR011992">
    <property type="entry name" value="EF-hand-dom_pair"/>
</dbReference>
<organism evidence="3 4">
    <name type="scientific">Rhizoclosmatium globosum</name>
    <dbReference type="NCBI Taxonomy" id="329046"/>
    <lineage>
        <taxon>Eukaryota</taxon>
        <taxon>Fungi</taxon>
        <taxon>Fungi incertae sedis</taxon>
        <taxon>Chytridiomycota</taxon>
        <taxon>Chytridiomycota incertae sedis</taxon>
        <taxon>Chytridiomycetes</taxon>
        <taxon>Chytridiales</taxon>
        <taxon>Chytriomycetaceae</taxon>
        <taxon>Rhizoclosmatium</taxon>
    </lineage>
</organism>
<dbReference type="GO" id="GO:0046785">
    <property type="term" value="P:microtubule polymerization"/>
    <property type="evidence" value="ECO:0007669"/>
    <property type="project" value="InterPro"/>
</dbReference>
<protein>
    <submittedName>
        <fullName evidence="3">Uncharacterized protein</fullName>
    </submittedName>
</protein>
<dbReference type="AlphaFoldDB" id="A0A1Y2CSF0"/>
<accession>A0A1Y2CSF0</accession>
<reference evidence="3 4" key="1">
    <citation type="submission" date="2016-07" db="EMBL/GenBank/DDBJ databases">
        <title>Pervasive Adenine N6-methylation of Active Genes in Fungi.</title>
        <authorList>
            <consortium name="DOE Joint Genome Institute"/>
            <person name="Mondo S.J."/>
            <person name="Dannebaum R.O."/>
            <person name="Kuo R.C."/>
            <person name="Labutti K."/>
            <person name="Haridas S."/>
            <person name="Kuo A."/>
            <person name="Salamov A."/>
            <person name="Ahrendt S.R."/>
            <person name="Lipzen A."/>
            <person name="Sullivan W."/>
            <person name="Andreopoulos W.B."/>
            <person name="Clum A."/>
            <person name="Lindquist E."/>
            <person name="Daum C."/>
            <person name="Ramamoorthy G.K."/>
            <person name="Gryganskyi A."/>
            <person name="Culley D."/>
            <person name="Magnuson J.K."/>
            <person name="James T.Y."/>
            <person name="O'Malley M.A."/>
            <person name="Stajich J.E."/>
            <person name="Spatafora J.W."/>
            <person name="Visel A."/>
            <person name="Grigoriev I.V."/>
        </authorList>
    </citation>
    <scope>NUCLEOTIDE SEQUENCE [LARGE SCALE GENOMIC DNA]</scope>
    <source>
        <strain evidence="3 4">JEL800</strain>
    </source>
</reference>
<comment type="similarity">
    <text evidence="1">Belongs to the TPPP family.</text>
</comment>
<dbReference type="Pfam" id="PF05517">
    <property type="entry name" value="p25-alpha"/>
    <property type="match status" value="1"/>
</dbReference>
<dbReference type="Gene3D" id="1.10.238.10">
    <property type="entry name" value="EF-hand"/>
    <property type="match status" value="1"/>
</dbReference>
<evidence type="ECO:0000256" key="2">
    <source>
        <dbReference type="SAM" id="MobiDB-lite"/>
    </source>
</evidence>
<feature type="region of interest" description="Disordered" evidence="2">
    <location>
        <begin position="99"/>
        <end position="134"/>
    </location>
</feature>
<proteinExistence type="inferred from homology"/>
<dbReference type="EMBL" id="MCGO01000008">
    <property type="protein sequence ID" value="ORY49990.1"/>
    <property type="molecule type" value="Genomic_DNA"/>
</dbReference>
<dbReference type="GO" id="GO:0005874">
    <property type="term" value="C:microtubule"/>
    <property type="evidence" value="ECO:0007669"/>
    <property type="project" value="TreeGrafter"/>
</dbReference>
<dbReference type="Proteomes" id="UP000193642">
    <property type="component" value="Unassembled WGS sequence"/>
</dbReference>
<dbReference type="PANTHER" id="PTHR12932:SF9">
    <property type="entry name" value="TUBULIN POLYMERIZATION-PROMOTING PROTEIN HOMOLOG"/>
    <property type="match status" value="1"/>
</dbReference>
<dbReference type="GO" id="GO:0015631">
    <property type="term" value="F:tubulin binding"/>
    <property type="evidence" value="ECO:0007669"/>
    <property type="project" value="InterPro"/>
</dbReference>
<feature type="compositionally biased region" description="Basic and acidic residues" evidence="2">
    <location>
        <begin position="104"/>
        <end position="118"/>
    </location>
</feature>
<dbReference type="InterPro" id="IPR008907">
    <property type="entry name" value="TPP/p25"/>
</dbReference>
<gene>
    <name evidence="3" type="ORF">BCR33DRAFT_558218</name>
</gene>
<comment type="caution">
    <text evidence="3">The sequence shown here is derived from an EMBL/GenBank/DDBJ whole genome shotgun (WGS) entry which is preliminary data.</text>
</comment>
<dbReference type="OrthoDB" id="548799at2759"/>
<evidence type="ECO:0000313" key="4">
    <source>
        <dbReference type="Proteomes" id="UP000193642"/>
    </source>
</evidence>
<dbReference type="GO" id="GO:0032273">
    <property type="term" value="P:positive regulation of protein polymerization"/>
    <property type="evidence" value="ECO:0007669"/>
    <property type="project" value="TreeGrafter"/>
</dbReference>